<comment type="caution">
    <text evidence="1">The sequence shown here is derived from an EMBL/GenBank/DDBJ whole genome shotgun (WGS) entry which is preliminary data.</text>
</comment>
<organism evidence="1 2">
    <name type="scientific">Trichinella patagoniensis</name>
    <dbReference type="NCBI Taxonomy" id="990121"/>
    <lineage>
        <taxon>Eukaryota</taxon>
        <taxon>Metazoa</taxon>
        <taxon>Ecdysozoa</taxon>
        <taxon>Nematoda</taxon>
        <taxon>Enoplea</taxon>
        <taxon>Dorylaimia</taxon>
        <taxon>Trichinellida</taxon>
        <taxon>Trichinellidae</taxon>
        <taxon>Trichinella</taxon>
    </lineage>
</organism>
<reference evidence="1 2" key="1">
    <citation type="submission" date="2015-01" db="EMBL/GenBank/DDBJ databases">
        <title>Evolution of Trichinella species and genotypes.</title>
        <authorList>
            <person name="Korhonen P.K."/>
            <person name="Edoardo P."/>
            <person name="Giuseppe L.R."/>
            <person name="Gasser R.B."/>
        </authorList>
    </citation>
    <scope>NUCLEOTIDE SEQUENCE [LARGE SCALE GENOMIC DNA]</scope>
    <source>
        <strain evidence="1">ISS2496</strain>
    </source>
</reference>
<name>A0A0V0Z1Z3_9BILA</name>
<protein>
    <submittedName>
        <fullName evidence="1">Uncharacterized protein</fullName>
    </submittedName>
</protein>
<dbReference type="EMBL" id="JYDQ01000781">
    <property type="protein sequence ID" value="KRY06462.1"/>
    <property type="molecule type" value="Genomic_DNA"/>
</dbReference>
<dbReference type="AlphaFoldDB" id="A0A0V0Z1Z3"/>
<accession>A0A0V0Z1Z3</accession>
<gene>
    <name evidence="1" type="ORF">T12_2698</name>
</gene>
<sequence length="130" mass="14325">MSVRIALNHQKQLGTSSPCPHLGIQRGEASTKFDLPKRSLEPFLPSRSPHIDASSLHTPAFPLRSAVVCARRQARDALLVENYLAARADLGIMEDGPRIARRQTKAPPRIFERFLVLWSGLVVGSNANGF</sequence>
<proteinExistence type="predicted"/>
<keyword evidence="2" id="KW-1185">Reference proteome</keyword>
<evidence type="ECO:0000313" key="2">
    <source>
        <dbReference type="Proteomes" id="UP000054783"/>
    </source>
</evidence>
<dbReference type="Proteomes" id="UP000054783">
    <property type="component" value="Unassembled WGS sequence"/>
</dbReference>
<evidence type="ECO:0000313" key="1">
    <source>
        <dbReference type="EMBL" id="KRY06462.1"/>
    </source>
</evidence>